<dbReference type="PANTHER" id="PTHR21096:SF0">
    <property type="entry name" value="PROTEIN FAM136A"/>
    <property type="match status" value="1"/>
</dbReference>
<comment type="similarity">
    <text evidence="1">Belongs to the FAM136 family.</text>
</comment>
<dbReference type="PANTHER" id="PTHR21096">
    <property type="entry name" value="PROTEIN FAM136A"/>
    <property type="match status" value="1"/>
</dbReference>
<accession>A0AAW1LYN0</accession>
<name>A0AAW1LYN0_SAPOF</name>
<evidence type="ECO:0000256" key="1">
    <source>
        <dbReference type="ARBA" id="ARBA00009952"/>
    </source>
</evidence>
<dbReference type="AlphaFoldDB" id="A0AAW1LYN0"/>
<protein>
    <submittedName>
        <fullName evidence="2">Uncharacterized protein</fullName>
    </submittedName>
</protein>
<proteinExistence type="inferred from homology"/>
<sequence length="77" mass="9007">MHVIKVIKFDSSLVNFYGQQAYLKCKYQCFDRKRNTAKISSCIEHCSVPVVQSQNLVQGEWAKFQDVEEWEFGSENL</sequence>
<comment type="caution">
    <text evidence="2">The sequence shown here is derived from an EMBL/GenBank/DDBJ whole genome shotgun (WGS) entry which is preliminary data.</text>
</comment>
<evidence type="ECO:0000313" key="3">
    <source>
        <dbReference type="Proteomes" id="UP001443914"/>
    </source>
</evidence>
<dbReference type="EMBL" id="JBDFQZ010000003">
    <property type="protein sequence ID" value="KAK9740553.1"/>
    <property type="molecule type" value="Genomic_DNA"/>
</dbReference>
<keyword evidence="3" id="KW-1185">Reference proteome</keyword>
<dbReference type="Proteomes" id="UP001443914">
    <property type="component" value="Unassembled WGS sequence"/>
</dbReference>
<organism evidence="2 3">
    <name type="scientific">Saponaria officinalis</name>
    <name type="common">Common soapwort</name>
    <name type="synonym">Lychnis saponaria</name>
    <dbReference type="NCBI Taxonomy" id="3572"/>
    <lineage>
        <taxon>Eukaryota</taxon>
        <taxon>Viridiplantae</taxon>
        <taxon>Streptophyta</taxon>
        <taxon>Embryophyta</taxon>
        <taxon>Tracheophyta</taxon>
        <taxon>Spermatophyta</taxon>
        <taxon>Magnoliopsida</taxon>
        <taxon>eudicotyledons</taxon>
        <taxon>Gunneridae</taxon>
        <taxon>Pentapetalae</taxon>
        <taxon>Caryophyllales</taxon>
        <taxon>Caryophyllaceae</taxon>
        <taxon>Caryophylleae</taxon>
        <taxon>Saponaria</taxon>
    </lineage>
</organism>
<dbReference type="InterPro" id="IPR008560">
    <property type="entry name" value="DUF842_euk"/>
</dbReference>
<evidence type="ECO:0000313" key="2">
    <source>
        <dbReference type="EMBL" id="KAK9740553.1"/>
    </source>
</evidence>
<dbReference type="Pfam" id="PF05811">
    <property type="entry name" value="DUF842"/>
    <property type="match status" value="1"/>
</dbReference>
<gene>
    <name evidence="2" type="ORF">RND81_03G044000</name>
</gene>
<dbReference type="GO" id="GO:0005737">
    <property type="term" value="C:cytoplasm"/>
    <property type="evidence" value="ECO:0007669"/>
    <property type="project" value="TreeGrafter"/>
</dbReference>
<reference evidence="2" key="1">
    <citation type="submission" date="2024-03" db="EMBL/GenBank/DDBJ databases">
        <title>WGS assembly of Saponaria officinalis var. Norfolk2.</title>
        <authorList>
            <person name="Jenkins J."/>
            <person name="Shu S."/>
            <person name="Grimwood J."/>
            <person name="Barry K."/>
            <person name="Goodstein D."/>
            <person name="Schmutz J."/>
            <person name="Leebens-Mack J."/>
            <person name="Osbourn A."/>
        </authorList>
    </citation>
    <scope>NUCLEOTIDE SEQUENCE [LARGE SCALE GENOMIC DNA]</scope>
    <source>
        <strain evidence="2">JIC</strain>
    </source>
</reference>